<organism evidence="4 5">
    <name type="scientific">Hydrogenophaga atypica</name>
    <dbReference type="NCBI Taxonomy" id="249409"/>
    <lineage>
        <taxon>Bacteria</taxon>
        <taxon>Pseudomonadati</taxon>
        <taxon>Pseudomonadota</taxon>
        <taxon>Betaproteobacteria</taxon>
        <taxon>Burkholderiales</taxon>
        <taxon>Comamonadaceae</taxon>
        <taxon>Hydrogenophaga</taxon>
    </lineage>
</organism>
<feature type="compositionally biased region" description="Basic and acidic residues" evidence="2">
    <location>
        <begin position="127"/>
        <end position="145"/>
    </location>
</feature>
<keyword evidence="1" id="KW-0694">RNA-binding</keyword>
<evidence type="ECO:0000313" key="5">
    <source>
        <dbReference type="Proteomes" id="UP001596501"/>
    </source>
</evidence>
<comment type="caution">
    <text evidence="4">The sequence shown here is derived from an EMBL/GenBank/DDBJ whole genome shotgun (WGS) entry which is preliminary data.</text>
</comment>
<proteinExistence type="predicted"/>
<dbReference type="CDD" id="cd00165">
    <property type="entry name" value="S4"/>
    <property type="match status" value="1"/>
</dbReference>
<evidence type="ECO:0000259" key="3">
    <source>
        <dbReference type="SMART" id="SM00363"/>
    </source>
</evidence>
<feature type="region of interest" description="Disordered" evidence="2">
    <location>
        <begin position="101"/>
        <end position="158"/>
    </location>
</feature>
<dbReference type="InterPro" id="IPR036986">
    <property type="entry name" value="S4_RNA-bd_sf"/>
</dbReference>
<dbReference type="RefSeq" id="WP_382198145.1">
    <property type="nucleotide sequence ID" value="NZ_JBHTCA010000023.1"/>
</dbReference>
<gene>
    <name evidence="4" type="ORF">ACFQPB_19645</name>
</gene>
<protein>
    <submittedName>
        <fullName evidence="4">RNA-binding S4 domain-containing protein</fullName>
    </submittedName>
</protein>
<evidence type="ECO:0000256" key="2">
    <source>
        <dbReference type="SAM" id="MobiDB-lite"/>
    </source>
</evidence>
<dbReference type="Gene3D" id="3.10.290.10">
    <property type="entry name" value="RNA-binding S4 domain"/>
    <property type="match status" value="1"/>
</dbReference>
<dbReference type="SUPFAM" id="SSF55174">
    <property type="entry name" value="Alpha-L RNA-binding motif"/>
    <property type="match status" value="1"/>
</dbReference>
<dbReference type="InterPro" id="IPR002942">
    <property type="entry name" value="S4_RNA-bd"/>
</dbReference>
<evidence type="ECO:0000256" key="1">
    <source>
        <dbReference type="PROSITE-ProRule" id="PRU00182"/>
    </source>
</evidence>
<reference evidence="5" key="1">
    <citation type="journal article" date="2019" name="Int. J. Syst. Evol. Microbiol.">
        <title>The Global Catalogue of Microorganisms (GCM) 10K type strain sequencing project: providing services to taxonomists for standard genome sequencing and annotation.</title>
        <authorList>
            <consortium name="The Broad Institute Genomics Platform"/>
            <consortium name="The Broad Institute Genome Sequencing Center for Infectious Disease"/>
            <person name="Wu L."/>
            <person name="Ma J."/>
        </authorList>
    </citation>
    <scope>NUCLEOTIDE SEQUENCE [LARGE SCALE GENOMIC DNA]</scope>
    <source>
        <strain evidence="5">CGMCC 1.12371</strain>
    </source>
</reference>
<name>A0ABW2QP26_9BURK</name>
<dbReference type="SMART" id="SM00363">
    <property type="entry name" value="S4"/>
    <property type="match status" value="1"/>
</dbReference>
<dbReference type="Proteomes" id="UP001596501">
    <property type="component" value="Unassembled WGS sequence"/>
</dbReference>
<dbReference type="PROSITE" id="PS50889">
    <property type="entry name" value="S4"/>
    <property type="match status" value="1"/>
</dbReference>
<keyword evidence="5" id="KW-1185">Reference proteome</keyword>
<dbReference type="Pfam" id="PF01479">
    <property type="entry name" value="S4"/>
    <property type="match status" value="1"/>
</dbReference>
<sequence length="158" mass="17697">MNPPAHPPSTERLRLDKWLWAARFFKTRALAVEAIEKHRVRLNGAHTKPSREVHADDELEIAQGPVLRTVKVLGLSATRGPAPQAALLYSETEASVAQRLAQAEQRRLAPEPALALTQGRPTKRQRRDIDALRGHPGEHAPHWNERWSASLPPDDTRS</sequence>
<dbReference type="EMBL" id="JBHTCA010000023">
    <property type="protein sequence ID" value="MFC7411081.1"/>
    <property type="molecule type" value="Genomic_DNA"/>
</dbReference>
<accession>A0ABW2QP26</accession>
<evidence type="ECO:0000313" key="4">
    <source>
        <dbReference type="EMBL" id="MFC7411081.1"/>
    </source>
</evidence>
<feature type="domain" description="RNA-binding S4" evidence="3">
    <location>
        <begin position="13"/>
        <end position="74"/>
    </location>
</feature>